<keyword evidence="1" id="KW-0812">Transmembrane</keyword>
<dbReference type="AlphaFoldDB" id="A0A1L9U5F4"/>
<protein>
    <submittedName>
        <fullName evidence="2">Uncharacterized protein</fullName>
    </submittedName>
</protein>
<evidence type="ECO:0000313" key="3">
    <source>
        <dbReference type="Proteomes" id="UP000184499"/>
    </source>
</evidence>
<name>A0A1L9U5F4_ASPBC</name>
<dbReference type="VEuPathDB" id="FungiDB:ASPBRDRAFT_356177"/>
<gene>
    <name evidence="2" type="ORF">ASPBRDRAFT_356177</name>
</gene>
<keyword evidence="1" id="KW-1133">Transmembrane helix</keyword>
<evidence type="ECO:0000313" key="2">
    <source>
        <dbReference type="EMBL" id="OJJ66910.1"/>
    </source>
</evidence>
<sequence>MVVYVADEILLYSRFYSFLTRALVFSVKLGRGWNLGLGRERRASGGRGNDLDCRIMLLAGVPWLTVTCFLAIVFVRRLSLRYGFARAHGSPVWSFSCFCGLFSQGNISTPGWSCVFVLALGGVVVFFFFFFNFLLAFFLYALLRPNH</sequence>
<feature type="transmembrane region" description="Helical" evidence="1">
    <location>
        <begin position="115"/>
        <end position="143"/>
    </location>
</feature>
<feature type="transmembrane region" description="Helical" evidence="1">
    <location>
        <begin position="55"/>
        <end position="75"/>
    </location>
</feature>
<dbReference type="EMBL" id="KV878696">
    <property type="protein sequence ID" value="OJJ66910.1"/>
    <property type="molecule type" value="Genomic_DNA"/>
</dbReference>
<dbReference type="Proteomes" id="UP000184499">
    <property type="component" value="Unassembled WGS sequence"/>
</dbReference>
<accession>A0A1L9U5F4</accession>
<organism evidence="2 3">
    <name type="scientific">Aspergillus brasiliensis (strain CBS 101740 / IMI 381727 / IBT 21946)</name>
    <dbReference type="NCBI Taxonomy" id="767769"/>
    <lineage>
        <taxon>Eukaryota</taxon>
        <taxon>Fungi</taxon>
        <taxon>Dikarya</taxon>
        <taxon>Ascomycota</taxon>
        <taxon>Pezizomycotina</taxon>
        <taxon>Eurotiomycetes</taxon>
        <taxon>Eurotiomycetidae</taxon>
        <taxon>Eurotiales</taxon>
        <taxon>Aspergillaceae</taxon>
        <taxon>Aspergillus</taxon>
        <taxon>Aspergillus subgen. Circumdati</taxon>
    </lineage>
</organism>
<dbReference type="GeneID" id="93575858"/>
<proteinExistence type="predicted"/>
<evidence type="ECO:0000256" key="1">
    <source>
        <dbReference type="SAM" id="Phobius"/>
    </source>
</evidence>
<dbReference type="RefSeq" id="XP_067474159.1">
    <property type="nucleotide sequence ID" value="XM_067623370.1"/>
</dbReference>
<keyword evidence="3" id="KW-1185">Reference proteome</keyword>
<reference evidence="3" key="1">
    <citation type="journal article" date="2017" name="Genome Biol.">
        <title>Comparative genomics reveals high biological diversity and specific adaptations in the industrially and medically important fungal genus Aspergillus.</title>
        <authorList>
            <person name="de Vries R.P."/>
            <person name="Riley R."/>
            <person name="Wiebenga A."/>
            <person name="Aguilar-Osorio G."/>
            <person name="Amillis S."/>
            <person name="Uchima C.A."/>
            <person name="Anderluh G."/>
            <person name="Asadollahi M."/>
            <person name="Askin M."/>
            <person name="Barry K."/>
            <person name="Battaglia E."/>
            <person name="Bayram O."/>
            <person name="Benocci T."/>
            <person name="Braus-Stromeyer S.A."/>
            <person name="Caldana C."/>
            <person name="Canovas D."/>
            <person name="Cerqueira G.C."/>
            <person name="Chen F."/>
            <person name="Chen W."/>
            <person name="Choi C."/>
            <person name="Clum A."/>
            <person name="Dos Santos R.A."/>
            <person name="Damasio A.R."/>
            <person name="Diallinas G."/>
            <person name="Emri T."/>
            <person name="Fekete E."/>
            <person name="Flipphi M."/>
            <person name="Freyberg S."/>
            <person name="Gallo A."/>
            <person name="Gournas C."/>
            <person name="Habgood R."/>
            <person name="Hainaut M."/>
            <person name="Harispe M.L."/>
            <person name="Henrissat B."/>
            <person name="Hilden K.S."/>
            <person name="Hope R."/>
            <person name="Hossain A."/>
            <person name="Karabika E."/>
            <person name="Karaffa L."/>
            <person name="Karanyi Z."/>
            <person name="Krasevec N."/>
            <person name="Kuo A."/>
            <person name="Kusch H."/>
            <person name="LaButti K."/>
            <person name="Lagendijk E.L."/>
            <person name="Lapidus A."/>
            <person name="Levasseur A."/>
            <person name="Lindquist E."/>
            <person name="Lipzen A."/>
            <person name="Logrieco A.F."/>
            <person name="MacCabe A."/>
            <person name="Maekelae M.R."/>
            <person name="Malavazi I."/>
            <person name="Melin P."/>
            <person name="Meyer V."/>
            <person name="Mielnichuk N."/>
            <person name="Miskei M."/>
            <person name="Molnar A.P."/>
            <person name="Mule G."/>
            <person name="Ngan C.Y."/>
            <person name="Orejas M."/>
            <person name="Orosz E."/>
            <person name="Ouedraogo J.P."/>
            <person name="Overkamp K.M."/>
            <person name="Park H.-S."/>
            <person name="Perrone G."/>
            <person name="Piumi F."/>
            <person name="Punt P.J."/>
            <person name="Ram A.F."/>
            <person name="Ramon A."/>
            <person name="Rauscher S."/>
            <person name="Record E."/>
            <person name="Riano-Pachon D.M."/>
            <person name="Robert V."/>
            <person name="Roehrig J."/>
            <person name="Ruller R."/>
            <person name="Salamov A."/>
            <person name="Salih N.S."/>
            <person name="Samson R.A."/>
            <person name="Sandor E."/>
            <person name="Sanguinetti M."/>
            <person name="Schuetze T."/>
            <person name="Sepcic K."/>
            <person name="Shelest E."/>
            <person name="Sherlock G."/>
            <person name="Sophianopoulou V."/>
            <person name="Squina F.M."/>
            <person name="Sun H."/>
            <person name="Susca A."/>
            <person name="Todd R.B."/>
            <person name="Tsang A."/>
            <person name="Unkles S.E."/>
            <person name="van de Wiele N."/>
            <person name="van Rossen-Uffink D."/>
            <person name="Oliveira J.V."/>
            <person name="Vesth T.C."/>
            <person name="Visser J."/>
            <person name="Yu J.-H."/>
            <person name="Zhou M."/>
            <person name="Andersen M.R."/>
            <person name="Archer D.B."/>
            <person name="Baker S.E."/>
            <person name="Benoit I."/>
            <person name="Brakhage A.A."/>
            <person name="Braus G.H."/>
            <person name="Fischer R."/>
            <person name="Frisvad J.C."/>
            <person name="Goldman G.H."/>
            <person name="Houbraken J."/>
            <person name="Oakley B."/>
            <person name="Pocsi I."/>
            <person name="Scazzocchio C."/>
            <person name="Seiboth B."/>
            <person name="vanKuyk P.A."/>
            <person name="Wortman J."/>
            <person name="Dyer P.S."/>
            <person name="Grigoriev I.V."/>
        </authorList>
    </citation>
    <scope>NUCLEOTIDE SEQUENCE [LARGE SCALE GENOMIC DNA]</scope>
    <source>
        <strain evidence="3">CBS 101740 / IMI 381727 / IBT 21946</strain>
    </source>
</reference>
<keyword evidence="1" id="KW-0472">Membrane</keyword>